<gene>
    <name evidence="2" type="ORF">CEXT_588231</name>
</gene>
<accession>A0AAV4Q422</accession>
<reference evidence="2 3" key="1">
    <citation type="submission" date="2021-06" db="EMBL/GenBank/DDBJ databases">
        <title>Caerostris extrusa draft genome.</title>
        <authorList>
            <person name="Kono N."/>
            <person name="Arakawa K."/>
        </authorList>
    </citation>
    <scope>NUCLEOTIDE SEQUENCE [LARGE SCALE GENOMIC DNA]</scope>
</reference>
<dbReference type="EMBL" id="BPLR01005705">
    <property type="protein sequence ID" value="GIY04408.1"/>
    <property type="molecule type" value="Genomic_DNA"/>
</dbReference>
<evidence type="ECO:0000256" key="1">
    <source>
        <dbReference type="SAM" id="MobiDB-lite"/>
    </source>
</evidence>
<evidence type="ECO:0000313" key="3">
    <source>
        <dbReference type="Proteomes" id="UP001054945"/>
    </source>
</evidence>
<keyword evidence="3" id="KW-1185">Reference proteome</keyword>
<sequence length="91" mass="10322">MESASDVDRRSRNGSILGSGVYSWWDKTSQTSEEMMSVLFMCAGAMLSSPCLAASSSRFFQFMVEIDNFLNGREQMLLTFPTGFRNSWQIR</sequence>
<feature type="compositionally biased region" description="Basic and acidic residues" evidence="1">
    <location>
        <begin position="1"/>
        <end position="11"/>
    </location>
</feature>
<protein>
    <submittedName>
        <fullName evidence="2">Uncharacterized protein</fullName>
    </submittedName>
</protein>
<organism evidence="2 3">
    <name type="scientific">Caerostris extrusa</name>
    <name type="common">Bark spider</name>
    <name type="synonym">Caerostris bankana</name>
    <dbReference type="NCBI Taxonomy" id="172846"/>
    <lineage>
        <taxon>Eukaryota</taxon>
        <taxon>Metazoa</taxon>
        <taxon>Ecdysozoa</taxon>
        <taxon>Arthropoda</taxon>
        <taxon>Chelicerata</taxon>
        <taxon>Arachnida</taxon>
        <taxon>Araneae</taxon>
        <taxon>Araneomorphae</taxon>
        <taxon>Entelegynae</taxon>
        <taxon>Araneoidea</taxon>
        <taxon>Araneidae</taxon>
        <taxon>Caerostris</taxon>
    </lineage>
</organism>
<dbReference type="AlphaFoldDB" id="A0AAV4Q422"/>
<proteinExistence type="predicted"/>
<feature type="region of interest" description="Disordered" evidence="1">
    <location>
        <begin position="1"/>
        <end position="20"/>
    </location>
</feature>
<name>A0AAV4Q422_CAEEX</name>
<comment type="caution">
    <text evidence="2">The sequence shown here is derived from an EMBL/GenBank/DDBJ whole genome shotgun (WGS) entry which is preliminary data.</text>
</comment>
<evidence type="ECO:0000313" key="2">
    <source>
        <dbReference type="EMBL" id="GIY04408.1"/>
    </source>
</evidence>
<dbReference type="Proteomes" id="UP001054945">
    <property type="component" value="Unassembled WGS sequence"/>
</dbReference>